<name>A0A923MIA2_9FIRM</name>
<evidence type="ECO:0000313" key="1">
    <source>
        <dbReference type="EMBL" id="MBC5770158.1"/>
    </source>
</evidence>
<gene>
    <name evidence="1" type="ORF">H8Z83_07470</name>
</gene>
<evidence type="ECO:0000313" key="2">
    <source>
        <dbReference type="Proteomes" id="UP000620327"/>
    </source>
</evidence>
<dbReference type="EMBL" id="JACOQI010000005">
    <property type="protein sequence ID" value="MBC5770158.1"/>
    <property type="molecule type" value="Genomic_DNA"/>
</dbReference>
<accession>A0A923MIA2</accession>
<sequence length="64" mass="7668">MFIEPKGTHLIAEGKWKEDFLLEIEDKAVATKIFVDDNKYKIWGFHFFNADVRMNEFAKDMERL</sequence>
<dbReference type="Proteomes" id="UP000620327">
    <property type="component" value="Unassembled WGS sequence"/>
</dbReference>
<proteinExistence type="predicted"/>
<protein>
    <submittedName>
        <fullName evidence="1">Uncharacterized protein</fullName>
    </submittedName>
</protein>
<keyword evidence="2" id="KW-1185">Reference proteome</keyword>
<comment type="caution">
    <text evidence="1">The sequence shown here is derived from an EMBL/GenBank/DDBJ whole genome shotgun (WGS) entry which is preliminary data.</text>
</comment>
<dbReference type="RefSeq" id="WP_187014446.1">
    <property type="nucleotide sequence ID" value="NZ_JACOQI010000005.1"/>
</dbReference>
<dbReference type="AlphaFoldDB" id="A0A923MIA2"/>
<organism evidence="1 2">
    <name type="scientific">Dysosmobacter segnis</name>
    <dbReference type="NCBI Taxonomy" id="2763042"/>
    <lineage>
        <taxon>Bacteria</taxon>
        <taxon>Bacillati</taxon>
        <taxon>Bacillota</taxon>
        <taxon>Clostridia</taxon>
        <taxon>Eubacteriales</taxon>
        <taxon>Oscillospiraceae</taxon>
        <taxon>Dysosmobacter</taxon>
    </lineage>
</organism>
<reference evidence="1" key="1">
    <citation type="submission" date="2020-08" db="EMBL/GenBank/DDBJ databases">
        <title>Genome public.</title>
        <authorList>
            <person name="Liu C."/>
            <person name="Sun Q."/>
        </authorList>
    </citation>
    <scope>NUCLEOTIDE SEQUENCE</scope>
    <source>
        <strain evidence="1">BX15</strain>
    </source>
</reference>